<evidence type="ECO:0000256" key="4">
    <source>
        <dbReference type="ARBA" id="ARBA00022989"/>
    </source>
</evidence>
<dbReference type="PANTHER" id="PTHR32309">
    <property type="entry name" value="TYROSINE-PROTEIN KINASE"/>
    <property type="match status" value="1"/>
</dbReference>
<dbReference type="AlphaFoldDB" id="A0A6I1EXL0"/>
<dbReference type="InterPro" id="IPR003856">
    <property type="entry name" value="LPS_length_determ_N"/>
</dbReference>
<proteinExistence type="predicted"/>
<keyword evidence="3 6" id="KW-0812">Transmembrane</keyword>
<keyword evidence="2" id="KW-1003">Cell membrane</keyword>
<feature type="transmembrane region" description="Helical" evidence="6">
    <location>
        <begin position="337"/>
        <end position="357"/>
    </location>
</feature>
<accession>A0A6I1EXL0</accession>
<dbReference type="SUPFAM" id="SSF160355">
    <property type="entry name" value="Bacterial polysaccharide co-polymerase-like"/>
    <property type="match status" value="1"/>
</dbReference>
<dbReference type="Pfam" id="PF02706">
    <property type="entry name" value="Wzz"/>
    <property type="match status" value="1"/>
</dbReference>
<evidence type="ECO:0000256" key="6">
    <source>
        <dbReference type="SAM" id="Phobius"/>
    </source>
</evidence>
<evidence type="ECO:0000313" key="8">
    <source>
        <dbReference type="EMBL" id="QCH03197.1"/>
    </source>
</evidence>
<name>A0A6I1EXL0_PLESH</name>
<dbReference type="RefSeq" id="WP_152138284.1">
    <property type="nucleotide sequence ID" value="NZ_WEJX01000061.1"/>
</dbReference>
<protein>
    <submittedName>
        <fullName evidence="8">Wzz</fullName>
    </submittedName>
</protein>
<sequence>MSKASEPQQTPYLIPQGVYPTYMPKAEDEIDLFELLGALWKKKWVILCVTLLTTGLAAGYAFTAKEQWTATTYIQAPRIAELGSYLKFRQAYARILNQPLDTGALANGLFSDLILIAESPDTKFKFLENTEYYKKETQSLSSEQDKKIWLTEQANKGLVITSPKEKENISYYTIQASADSAQEAYKLLQGYLKDVNNQAVTLSLDEFDQNINTLLVSLKKEVNDIDFQKKAEKLDQIAYIQRDLTTAEQAGIIDYRSSKNGFDNAQSSYKFLLGEKLLSAELKATKDAPIIYPFRYYEVKRQIDELESMLRDNIQAQAYRYQMMPTEPLRKDKPKKALIVAVGVLLGGVLGIAGVLLNSSLANKKKKKISNESAQ</sequence>
<dbReference type="PANTHER" id="PTHR32309:SF13">
    <property type="entry name" value="FERRIC ENTEROBACTIN TRANSPORT PROTEIN FEPE"/>
    <property type="match status" value="1"/>
</dbReference>
<gene>
    <name evidence="8" type="primary">wzz</name>
</gene>
<dbReference type="Gene3D" id="3.30.1890.10">
    <property type="entry name" value="FepE-like"/>
    <property type="match status" value="1"/>
</dbReference>
<evidence type="ECO:0000256" key="1">
    <source>
        <dbReference type="ARBA" id="ARBA00004651"/>
    </source>
</evidence>
<dbReference type="GO" id="GO:0005886">
    <property type="term" value="C:plasma membrane"/>
    <property type="evidence" value="ECO:0007669"/>
    <property type="project" value="UniProtKB-SubCell"/>
</dbReference>
<evidence type="ECO:0000256" key="2">
    <source>
        <dbReference type="ARBA" id="ARBA00022475"/>
    </source>
</evidence>
<keyword evidence="5 6" id="KW-0472">Membrane</keyword>
<keyword evidence="4 6" id="KW-1133">Transmembrane helix</keyword>
<organism evidence="8">
    <name type="scientific">Plesiomonas shigelloides</name>
    <name type="common">Aeromonas shigelloides</name>
    <dbReference type="NCBI Taxonomy" id="703"/>
    <lineage>
        <taxon>Bacteria</taxon>
        <taxon>Pseudomonadati</taxon>
        <taxon>Pseudomonadota</taxon>
        <taxon>Gammaproteobacteria</taxon>
        <taxon>Enterobacterales</taxon>
        <taxon>Enterobacteriaceae</taxon>
        <taxon>Plesiomonas</taxon>
    </lineage>
</organism>
<dbReference type="EMBL" id="MK551184">
    <property type="protein sequence ID" value="QCH03197.1"/>
    <property type="molecule type" value="Genomic_DNA"/>
</dbReference>
<dbReference type="InterPro" id="IPR050445">
    <property type="entry name" value="Bact_polysacc_biosynth/exp"/>
</dbReference>
<evidence type="ECO:0000256" key="5">
    <source>
        <dbReference type="ARBA" id="ARBA00023136"/>
    </source>
</evidence>
<reference evidence="8" key="1">
    <citation type="journal article" date="2019" name="Front. Microbiol.">
        <title>O-Antigen Gene Clusters of Plesiomonas shigelloides Serogroups and Its Application in Development of a Molecular Serotyping Scheme.</title>
        <authorList>
            <person name="Xi D."/>
            <person name="Wang X."/>
            <person name="Ning K."/>
            <person name="Liu Q."/>
            <person name="Jing F."/>
            <person name="Guo X."/>
            <person name="Cao B."/>
        </authorList>
    </citation>
    <scope>NUCLEOTIDE SEQUENCE</scope>
    <source>
        <strain evidence="8">O26H1a1c</strain>
    </source>
</reference>
<evidence type="ECO:0000256" key="3">
    <source>
        <dbReference type="ARBA" id="ARBA00022692"/>
    </source>
</evidence>
<comment type="subcellular location">
    <subcellularLocation>
        <location evidence="1">Cell membrane</location>
        <topology evidence="1">Multi-pass membrane protein</topology>
    </subcellularLocation>
</comment>
<dbReference type="GO" id="GO:0004713">
    <property type="term" value="F:protein tyrosine kinase activity"/>
    <property type="evidence" value="ECO:0007669"/>
    <property type="project" value="TreeGrafter"/>
</dbReference>
<feature type="domain" description="Polysaccharide chain length determinant N-terminal" evidence="7">
    <location>
        <begin position="28"/>
        <end position="104"/>
    </location>
</feature>
<evidence type="ECO:0000259" key="7">
    <source>
        <dbReference type="Pfam" id="PF02706"/>
    </source>
</evidence>